<organism evidence="1 3">
    <name type="scientific">Trichonephila inaurata madagascariensis</name>
    <dbReference type="NCBI Taxonomy" id="2747483"/>
    <lineage>
        <taxon>Eukaryota</taxon>
        <taxon>Metazoa</taxon>
        <taxon>Ecdysozoa</taxon>
        <taxon>Arthropoda</taxon>
        <taxon>Chelicerata</taxon>
        <taxon>Arachnida</taxon>
        <taxon>Araneae</taxon>
        <taxon>Araneomorphae</taxon>
        <taxon>Entelegynae</taxon>
        <taxon>Araneoidea</taxon>
        <taxon>Nephilidae</taxon>
        <taxon>Trichonephila</taxon>
        <taxon>Trichonephila inaurata</taxon>
    </lineage>
</organism>
<dbReference type="EMBL" id="BMAV01009682">
    <property type="protein sequence ID" value="GFY54096.1"/>
    <property type="molecule type" value="Genomic_DNA"/>
</dbReference>
<comment type="caution">
    <text evidence="1">The sequence shown here is derived from an EMBL/GenBank/DDBJ whole genome shotgun (WGS) entry which is preliminary data.</text>
</comment>
<dbReference type="AlphaFoldDB" id="A0A8X6XJ24"/>
<accession>A0A8X6XJ24</accession>
<gene>
    <name evidence="1" type="primary">NCL1_51334</name>
    <name evidence="1" type="ORF">TNIN_408061</name>
    <name evidence="2" type="ORF">TNIN_465711</name>
</gene>
<dbReference type="OrthoDB" id="6435553at2759"/>
<protein>
    <submittedName>
        <fullName evidence="1">Uncharacterized protein</fullName>
    </submittedName>
</protein>
<evidence type="ECO:0000313" key="2">
    <source>
        <dbReference type="EMBL" id="GFY61678.1"/>
    </source>
</evidence>
<evidence type="ECO:0000313" key="1">
    <source>
        <dbReference type="EMBL" id="GFY54096.1"/>
    </source>
</evidence>
<proteinExistence type="predicted"/>
<evidence type="ECO:0000313" key="3">
    <source>
        <dbReference type="Proteomes" id="UP000886998"/>
    </source>
</evidence>
<sequence>MILCHPVVPTLQQMSLLVIAVKICNDPEVKAFMKIYGPISFVFPCKELRTFLNKELPESTDRMMYKLHLNEIKFGFLANSPTSVYLRGFDSSFDEFHFAKNGYTANDLPCIMWEETVSRKISCLGLPNIMRGELMSIIRCICIEIDRWHKDHKDIFHFDFIDFQRYFCWNSQGKIDRAKTAQSLINDESLHISERYNFARHYCFENDVKFLWKKLTDGDKIYYSSIGDYGVWFKYMTTKTDINRIGISRNSRGNPFNMEAYFSLLTPTEKKQWFKSFINCKAINYEDVHFCLSLLKKNEQENVLRQYSSKILQYYLVWPLQNEFLIVSKNIWPYMSIENYIDVLHFMIYQRIMIEWKDFDYVGLLKEFWRQTPNNFKELVKKDEIYQIVLPVINCELYKRFPNEVILENYKDDVLKFHHVGLNYCVLRRPVKMDPATCTKRGNNFKVILKRILSILAPW</sequence>
<dbReference type="EMBL" id="BMAV01013774">
    <property type="protein sequence ID" value="GFY61678.1"/>
    <property type="molecule type" value="Genomic_DNA"/>
</dbReference>
<reference evidence="1" key="1">
    <citation type="submission" date="2020-08" db="EMBL/GenBank/DDBJ databases">
        <title>Multicomponent nature underlies the extraordinary mechanical properties of spider dragline silk.</title>
        <authorList>
            <person name="Kono N."/>
            <person name="Nakamura H."/>
            <person name="Mori M."/>
            <person name="Yoshida Y."/>
            <person name="Ohtoshi R."/>
            <person name="Malay A.D."/>
            <person name="Moran D.A.P."/>
            <person name="Tomita M."/>
            <person name="Numata K."/>
            <person name="Arakawa K."/>
        </authorList>
    </citation>
    <scope>NUCLEOTIDE SEQUENCE</scope>
</reference>
<name>A0A8X6XJ24_9ARAC</name>
<dbReference type="Proteomes" id="UP000886998">
    <property type="component" value="Unassembled WGS sequence"/>
</dbReference>
<keyword evidence="3" id="KW-1185">Reference proteome</keyword>